<accession>A0A9P4NIP6</accession>
<evidence type="ECO:0008006" key="4">
    <source>
        <dbReference type="Google" id="ProtNLM"/>
    </source>
</evidence>
<reference evidence="2" key="1">
    <citation type="journal article" date="2020" name="Stud. Mycol.">
        <title>101 Dothideomycetes genomes: a test case for predicting lifestyles and emergence of pathogens.</title>
        <authorList>
            <person name="Haridas S."/>
            <person name="Albert R."/>
            <person name="Binder M."/>
            <person name="Bloem J."/>
            <person name="Labutti K."/>
            <person name="Salamov A."/>
            <person name="Andreopoulos B."/>
            <person name="Baker S."/>
            <person name="Barry K."/>
            <person name="Bills G."/>
            <person name="Bluhm B."/>
            <person name="Cannon C."/>
            <person name="Castanera R."/>
            <person name="Culley D."/>
            <person name="Daum C."/>
            <person name="Ezra D."/>
            <person name="Gonzalez J."/>
            <person name="Henrissat B."/>
            <person name="Kuo A."/>
            <person name="Liang C."/>
            <person name="Lipzen A."/>
            <person name="Lutzoni F."/>
            <person name="Magnuson J."/>
            <person name="Mondo S."/>
            <person name="Nolan M."/>
            <person name="Ohm R."/>
            <person name="Pangilinan J."/>
            <person name="Park H.-J."/>
            <person name="Ramirez L."/>
            <person name="Alfaro M."/>
            <person name="Sun H."/>
            <person name="Tritt A."/>
            <person name="Yoshinaga Y."/>
            <person name="Zwiers L.-H."/>
            <person name="Turgeon B."/>
            <person name="Goodwin S."/>
            <person name="Spatafora J."/>
            <person name="Crous P."/>
            <person name="Grigoriev I."/>
        </authorList>
    </citation>
    <scope>NUCLEOTIDE SEQUENCE</scope>
    <source>
        <strain evidence="2">CBS 130266</strain>
    </source>
</reference>
<dbReference type="Gene3D" id="3.80.10.10">
    <property type="entry name" value="Ribonuclease Inhibitor"/>
    <property type="match status" value="1"/>
</dbReference>
<organism evidence="2 3">
    <name type="scientific">Tothia fuscella</name>
    <dbReference type="NCBI Taxonomy" id="1048955"/>
    <lineage>
        <taxon>Eukaryota</taxon>
        <taxon>Fungi</taxon>
        <taxon>Dikarya</taxon>
        <taxon>Ascomycota</taxon>
        <taxon>Pezizomycotina</taxon>
        <taxon>Dothideomycetes</taxon>
        <taxon>Pleosporomycetidae</taxon>
        <taxon>Venturiales</taxon>
        <taxon>Cylindrosympodiaceae</taxon>
        <taxon>Tothia</taxon>
    </lineage>
</organism>
<keyword evidence="3" id="KW-1185">Reference proteome</keyword>
<protein>
    <recommendedName>
        <fullName evidence="4">F-box domain-containing protein</fullName>
    </recommendedName>
</protein>
<gene>
    <name evidence="2" type="ORF">EJ08DRAFT_455993</name>
</gene>
<name>A0A9P4NIP6_9PEZI</name>
<feature type="region of interest" description="Disordered" evidence="1">
    <location>
        <begin position="366"/>
        <end position="413"/>
    </location>
</feature>
<dbReference type="InterPro" id="IPR032675">
    <property type="entry name" value="LRR_dom_sf"/>
</dbReference>
<dbReference type="EMBL" id="MU007084">
    <property type="protein sequence ID" value="KAF2423173.1"/>
    <property type="molecule type" value="Genomic_DNA"/>
</dbReference>
<evidence type="ECO:0000256" key="1">
    <source>
        <dbReference type="SAM" id="MobiDB-lite"/>
    </source>
</evidence>
<dbReference type="Proteomes" id="UP000800235">
    <property type="component" value="Unassembled WGS sequence"/>
</dbReference>
<comment type="caution">
    <text evidence="2">The sequence shown here is derived from an EMBL/GenBank/DDBJ whole genome shotgun (WGS) entry which is preliminary data.</text>
</comment>
<dbReference type="SUPFAM" id="SSF52047">
    <property type="entry name" value="RNI-like"/>
    <property type="match status" value="1"/>
</dbReference>
<evidence type="ECO:0000313" key="2">
    <source>
        <dbReference type="EMBL" id="KAF2423173.1"/>
    </source>
</evidence>
<proteinExistence type="predicted"/>
<sequence>MPQDLLAQVASYLFDPFASKKDLSNFAAASPQFAGPANTWLYRDLYLHTHCSSRKHGKTHGKYTTLKIKPCEKLEVFLRSIIKHPELAIAVKDIRIDRIKAKLPDDVALSDEDIELFKKALAPFHALVPANASIWMDAIEAGVHAALIALILCLCRNVTSLDIPCHYFEEKMIVFHAFVLNVVKKISQNNVAGVPNIFSALSSFGLTVKYTTKQSLLLTPSSHITGLVHLKSLQELKLRGRYAMLLLPLPSATTSNTNITTIELTGCSLDSDRFRHLLQISPNVCHIKLGCAKGCRNACSLASDLVNLFEILRISAPSLKKIELLPGCRQCYFGVPPVFSRLQHLEELSIRSWDFKQVFSLALAYSEEEDEDTNQEESGSEGEYESEIGSEYESEIGSEDGDEVERERENGEDSDFQRLLNVFLPASLTNLTITAFTKHDADDLDDN</sequence>
<dbReference type="AlphaFoldDB" id="A0A9P4NIP6"/>
<evidence type="ECO:0000313" key="3">
    <source>
        <dbReference type="Proteomes" id="UP000800235"/>
    </source>
</evidence>
<feature type="compositionally biased region" description="Acidic residues" evidence="1">
    <location>
        <begin position="366"/>
        <end position="404"/>
    </location>
</feature>